<accession>A0A232FM02</accession>
<comment type="caution">
    <text evidence="1">The sequence shown here is derived from an EMBL/GenBank/DDBJ whole genome shotgun (WGS) entry which is preliminary data.</text>
</comment>
<evidence type="ECO:0000313" key="1">
    <source>
        <dbReference type="EMBL" id="OXU31613.1"/>
    </source>
</evidence>
<dbReference type="EMBL" id="NNAY01000042">
    <property type="protein sequence ID" value="OXU31613.1"/>
    <property type="molecule type" value="Genomic_DNA"/>
</dbReference>
<sequence>MICKVPIKSENLTLHMHNVIYDSMYKHAVLTDFVLFKYNYCEKCHQCSKSPMMRFAQIFPPHQYASQLPSTTKSLKIMLNP</sequence>
<dbReference type="AlphaFoldDB" id="A0A232FM02"/>
<organism evidence="1 2">
    <name type="scientific">Trichomalopsis sarcophagae</name>
    <dbReference type="NCBI Taxonomy" id="543379"/>
    <lineage>
        <taxon>Eukaryota</taxon>
        <taxon>Metazoa</taxon>
        <taxon>Ecdysozoa</taxon>
        <taxon>Arthropoda</taxon>
        <taxon>Hexapoda</taxon>
        <taxon>Insecta</taxon>
        <taxon>Pterygota</taxon>
        <taxon>Neoptera</taxon>
        <taxon>Endopterygota</taxon>
        <taxon>Hymenoptera</taxon>
        <taxon>Apocrita</taxon>
        <taxon>Proctotrupomorpha</taxon>
        <taxon>Chalcidoidea</taxon>
        <taxon>Pteromalidae</taxon>
        <taxon>Pteromalinae</taxon>
        <taxon>Trichomalopsis</taxon>
    </lineage>
</organism>
<reference evidence="1 2" key="1">
    <citation type="journal article" date="2017" name="Curr. Biol.">
        <title>The Evolution of Venom by Co-option of Single-Copy Genes.</title>
        <authorList>
            <person name="Martinson E.O."/>
            <person name="Mrinalini"/>
            <person name="Kelkar Y.D."/>
            <person name="Chang C.H."/>
            <person name="Werren J.H."/>
        </authorList>
    </citation>
    <scope>NUCLEOTIDE SEQUENCE [LARGE SCALE GENOMIC DNA]</scope>
    <source>
        <strain evidence="1 2">Alberta</strain>
        <tissue evidence="1">Whole body</tissue>
    </source>
</reference>
<keyword evidence="2" id="KW-1185">Reference proteome</keyword>
<protein>
    <submittedName>
        <fullName evidence="1">Uncharacterized protein</fullName>
    </submittedName>
</protein>
<evidence type="ECO:0000313" key="2">
    <source>
        <dbReference type="Proteomes" id="UP000215335"/>
    </source>
</evidence>
<proteinExistence type="predicted"/>
<gene>
    <name evidence="1" type="ORF">TSAR_003066</name>
</gene>
<name>A0A232FM02_9HYME</name>
<dbReference type="Proteomes" id="UP000215335">
    <property type="component" value="Unassembled WGS sequence"/>
</dbReference>